<evidence type="ECO:0000256" key="1">
    <source>
        <dbReference type="ARBA" id="ARBA00022722"/>
    </source>
</evidence>
<keyword evidence="1" id="KW-0540">Nuclease</keyword>
<dbReference type="Proteomes" id="UP000178811">
    <property type="component" value="Unassembled WGS sequence"/>
</dbReference>
<dbReference type="EMBL" id="MFLW01000008">
    <property type="protein sequence ID" value="OGG78436.1"/>
    <property type="molecule type" value="Genomic_DNA"/>
</dbReference>
<dbReference type="REBASE" id="412267">
    <property type="entry name" value="KbaRIFCORF1920P"/>
</dbReference>
<dbReference type="EC" id="3.1.21.4" evidence="6"/>
<proteinExistence type="predicted"/>
<evidence type="ECO:0000256" key="2">
    <source>
        <dbReference type="ARBA" id="ARBA00022747"/>
    </source>
</evidence>
<comment type="caution">
    <text evidence="7">The sequence shown here is derived from an EMBL/GenBank/DDBJ whole genome shotgun (WGS) entry which is preliminary data.</text>
</comment>
<comment type="catalytic activity">
    <reaction evidence="5">
        <text>Endonucleolytic cleavage of DNA to give specific double-stranded fragments with terminal 5'-phosphates.</text>
        <dbReference type="EC" id="3.1.21.4"/>
    </reaction>
</comment>
<dbReference type="GO" id="GO:0003677">
    <property type="term" value="F:DNA binding"/>
    <property type="evidence" value="ECO:0007669"/>
    <property type="project" value="InterPro"/>
</dbReference>
<evidence type="ECO:0000256" key="6">
    <source>
        <dbReference type="ARBA" id="ARBA00093790"/>
    </source>
</evidence>
<dbReference type="GO" id="GO:0009307">
    <property type="term" value="P:DNA restriction-modification system"/>
    <property type="evidence" value="ECO:0007669"/>
    <property type="project" value="InterPro"/>
</dbReference>
<organism evidence="7 8">
    <name type="scientific">Candidatus Kaiserbacteria bacterium RIFCSPLOWO2_01_FULL_52_12b</name>
    <dbReference type="NCBI Taxonomy" id="1798509"/>
    <lineage>
        <taxon>Bacteria</taxon>
        <taxon>Candidatus Kaiseribacteriota</taxon>
    </lineage>
</organism>
<protein>
    <recommendedName>
        <fullName evidence="6">type II site-specific deoxyribonuclease</fullName>
        <ecNumber evidence="6">3.1.21.4</ecNumber>
    </recommendedName>
</protein>
<name>A0A1F6EXY3_9BACT</name>
<dbReference type="GO" id="GO:0009036">
    <property type="term" value="F:type II site-specific deoxyribonuclease activity"/>
    <property type="evidence" value="ECO:0007669"/>
    <property type="project" value="InterPro"/>
</dbReference>
<dbReference type="InterPro" id="IPR019045">
    <property type="entry name" value="Restrct_endonuc_II_HinfI"/>
</dbReference>
<reference evidence="7 8" key="1">
    <citation type="journal article" date="2016" name="Nat. Commun.">
        <title>Thousands of microbial genomes shed light on interconnected biogeochemical processes in an aquifer system.</title>
        <authorList>
            <person name="Anantharaman K."/>
            <person name="Brown C.T."/>
            <person name="Hug L.A."/>
            <person name="Sharon I."/>
            <person name="Castelle C.J."/>
            <person name="Probst A.J."/>
            <person name="Thomas B.C."/>
            <person name="Singh A."/>
            <person name="Wilkins M.J."/>
            <person name="Karaoz U."/>
            <person name="Brodie E.L."/>
            <person name="Williams K.H."/>
            <person name="Hubbard S.S."/>
            <person name="Banfield J.F."/>
        </authorList>
    </citation>
    <scope>NUCLEOTIDE SEQUENCE [LARGE SCALE GENOMIC DNA]</scope>
</reference>
<evidence type="ECO:0000256" key="4">
    <source>
        <dbReference type="ARBA" id="ARBA00022801"/>
    </source>
</evidence>
<evidence type="ECO:0000256" key="3">
    <source>
        <dbReference type="ARBA" id="ARBA00022759"/>
    </source>
</evidence>
<keyword evidence="4" id="KW-0378">Hydrolase</keyword>
<dbReference type="Pfam" id="PF09520">
    <property type="entry name" value="RE_TdeIII"/>
    <property type="match status" value="1"/>
</dbReference>
<keyword evidence="2" id="KW-0680">Restriction system</keyword>
<keyword evidence="3" id="KW-0255">Endonuclease</keyword>
<sequence length="268" mass="30576">MALTQDQKNRIGEVVKEILLRRIENFPDIGAETRNAPFHSAFLECFNDRLGSLNIRTPYLVAIASWLHGLNTSLGTGFENISHILSGGYKRKFTDAYHLTVKRGQDDHVEEIIRDLKAGIHTPDLERENGLVLNFDANDREIDSLPFTVDTYIERGNEIIAIELKSVRPNSGEGRGEKQKILYGKSALKLQNQDKNVRFLVGFPFDPTSPTPIGYDKTRFFDYLIEFKKFFAQDEVLIASEFWDFLSGSENTMEEILEDIAETVARVR</sequence>
<evidence type="ECO:0000313" key="7">
    <source>
        <dbReference type="EMBL" id="OGG78436.1"/>
    </source>
</evidence>
<accession>A0A1F6EXY3</accession>
<evidence type="ECO:0000313" key="8">
    <source>
        <dbReference type="Proteomes" id="UP000178811"/>
    </source>
</evidence>
<evidence type="ECO:0000256" key="5">
    <source>
        <dbReference type="ARBA" id="ARBA00093760"/>
    </source>
</evidence>
<dbReference type="AlphaFoldDB" id="A0A1F6EXY3"/>
<gene>
    <name evidence="7" type="ORF">A3A36_01915</name>
</gene>